<protein>
    <recommendedName>
        <fullName evidence="3">Haloacid dehalogenase domain protein hydrolase</fullName>
    </recommendedName>
</protein>
<gene>
    <name evidence="1" type="ORF">JBW_00736</name>
</gene>
<dbReference type="Proteomes" id="UP000005361">
    <property type="component" value="Chromosome"/>
</dbReference>
<dbReference type="InterPro" id="IPR023214">
    <property type="entry name" value="HAD_sf"/>
</dbReference>
<dbReference type="Gene3D" id="3.40.50.1000">
    <property type="entry name" value="HAD superfamily/HAD-like"/>
    <property type="match status" value="1"/>
</dbReference>
<dbReference type="AlphaFoldDB" id="I9DDY3"/>
<evidence type="ECO:0000313" key="1">
    <source>
        <dbReference type="EMBL" id="AJQ26088.1"/>
    </source>
</evidence>
<evidence type="ECO:0008006" key="3">
    <source>
        <dbReference type="Google" id="ProtNLM"/>
    </source>
</evidence>
<dbReference type="CDD" id="cd01427">
    <property type="entry name" value="HAD_like"/>
    <property type="match status" value="1"/>
</dbReference>
<dbReference type="EMBL" id="CP010978">
    <property type="protein sequence ID" value="AJQ26088.1"/>
    <property type="molecule type" value="Genomic_DNA"/>
</dbReference>
<accession>I9DDY3</accession>
<proteinExistence type="predicted"/>
<dbReference type="GO" id="GO:0005829">
    <property type="term" value="C:cytosol"/>
    <property type="evidence" value="ECO:0007669"/>
    <property type="project" value="TreeGrafter"/>
</dbReference>
<sequence length="212" mass="25076">MRKIDYIFLDLDGPILDGKLRHYNCYRDIILKDGGVPIDIDQYWNMKRAKIKRDIILHQSQYQNTYENFLQQWIDNIEKKEYLKFDELKPYISDTLSDWRDFAKSIVLVTMRNNHDNLLWQLHHFGIYNLLDNVISCSNIKQEGGKYNELKGLSFNTAIVIGDTEEDTITAEKLGIKVIAITNGLREKKHLCADYYFEEIYQIDMKQIISVI</sequence>
<dbReference type="SUPFAM" id="SSF56784">
    <property type="entry name" value="HAD-like"/>
    <property type="match status" value="1"/>
</dbReference>
<reference evidence="2" key="2">
    <citation type="submission" date="2015-02" db="EMBL/GenBank/DDBJ databases">
        <title>Complete Genome Sequence of Pelosinus fermentans JBW45.</title>
        <authorList>
            <person name="De Leon K.B."/>
            <person name="Utturkar S.M."/>
            <person name="Camilleri L.B."/>
            <person name="Arkin A.P."/>
            <person name="Fields M.W."/>
            <person name="Brown S.D."/>
            <person name="Wall J.D."/>
        </authorList>
    </citation>
    <scope>NUCLEOTIDE SEQUENCE [LARGE SCALE GENOMIC DNA]</scope>
    <source>
        <strain evidence="2">JBW45</strain>
    </source>
</reference>
<dbReference type="KEGG" id="pft:JBW_00736"/>
<dbReference type="GO" id="GO:0006281">
    <property type="term" value="P:DNA repair"/>
    <property type="evidence" value="ECO:0007669"/>
    <property type="project" value="TreeGrafter"/>
</dbReference>
<dbReference type="HOGENOM" id="CLU_104121_0_0_9"/>
<dbReference type="PANTHER" id="PTHR43434:SF3">
    <property type="entry name" value="GMP_IMP NUCLEOTIDASE YRFG"/>
    <property type="match status" value="1"/>
</dbReference>
<dbReference type="PANTHER" id="PTHR43434">
    <property type="entry name" value="PHOSPHOGLYCOLATE PHOSPHATASE"/>
    <property type="match status" value="1"/>
</dbReference>
<organism evidence="1 2">
    <name type="scientific">Pelosinus fermentans JBW45</name>
    <dbReference type="NCBI Taxonomy" id="1192197"/>
    <lineage>
        <taxon>Bacteria</taxon>
        <taxon>Bacillati</taxon>
        <taxon>Bacillota</taxon>
        <taxon>Negativicutes</taxon>
        <taxon>Selenomonadales</taxon>
        <taxon>Sporomusaceae</taxon>
        <taxon>Pelosinus</taxon>
    </lineage>
</organism>
<name>I9DDY3_9FIRM</name>
<dbReference type="GO" id="GO:0008967">
    <property type="term" value="F:phosphoglycolate phosphatase activity"/>
    <property type="evidence" value="ECO:0007669"/>
    <property type="project" value="TreeGrafter"/>
</dbReference>
<dbReference type="InterPro" id="IPR050155">
    <property type="entry name" value="HAD-like_hydrolase_sf"/>
</dbReference>
<dbReference type="Gene3D" id="1.10.150.240">
    <property type="entry name" value="Putative phosphatase, domain 2"/>
    <property type="match status" value="1"/>
</dbReference>
<dbReference type="InterPro" id="IPR023198">
    <property type="entry name" value="PGP-like_dom2"/>
</dbReference>
<dbReference type="InterPro" id="IPR041492">
    <property type="entry name" value="HAD_2"/>
</dbReference>
<dbReference type="InterPro" id="IPR036412">
    <property type="entry name" value="HAD-like_sf"/>
</dbReference>
<dbReference type="STRING" id="1192197.JBW_00736"/>
<dbReference type="Pfam" id="PF13419">
    <property type="entry name" value="HAD_2"/>
    <property type="match status" value="1"/>
</dbReference>
<dbReference type="RefSeq" id="WP_007959187.1">
    <property type="nucleotide sequence ID" value="NZ_CP010978.1"/>
</dbReference>
<dbReference type="OrthoDB" id="9797743at2"/>
<evidence type="ECO:0000313" key="2">
    <source>
        <dbReference type="Proteomes" id="UP000005361"/>
    </source>
</evidence>
<reference evidence="1 2" key="1">
    <citation type="journal article" date="2015" name="Genome Announc.">
        <title>Complete Genome Sequence of Pelosinus fermentans JBW45, a Member of a Remarkably Competitive Group of Negativicutes in the Firmicutes Phylum.</title>
        <authorList>
            <person name="De Leon K.B."/>
            <person name="Utturkar S.M."/>
            <person name="Camilleri L.B."/>
            <person name="Elias D.A."/>
            <person name="Arkin A.P."/>
            <person name="Fields M.W."/>
            <person name="Brown S.D."/>
            <person name="Wall J.D."/>
        </authorList>
    </citation>
    <scope>NUCLEOTIDE SEQUENCE [LARGE SCALE GENOMIC DNA]</scope>
    <source>
        <strain evidence="1 2">JBW45</strain>
    </source>
</reference>